<dbReference type="AlphaFoldDB" id="A0A364KNW7"/>
<protein>
    <recommendedName>
        <fullName evidence="11">Zn(2)-C6 fungal-type domain-containing protein</fullName>
    </recommendedName>
</protein>
<keyword evidence="2 10" id="KW-0812">Transmembrane</keyword>
<sequence length="790" mass="87993">MTTSSSDSTISFALYRYTPSIAAASIFAVIFLALTIAHCIRLWRCRAYFFIPFIIGLLFECAGYIARIFSHFNTLALGPYIVQTMLILVAPPLFAASIYMTLGRVIVALNSQQLSIVPVRFLTKVFVIGDVLSFLLQCGGGGYMAAGTVAAMNTGANIVVGGLVVQLLFFGFFVIVSAIFHWRVKRQNYSSIQVPSPSFSRSKSWESIMWALYAACFLILVRSIFRVAEFVEGNDGYIMKREYLLYIFDACLMALTGIVLAVVYPGMSLGRDDGKRESGLRLTSTDEEMQDSTHIGHTTRNANNSHLRPKQRISHTKSRNGCYMCKQRRVKCDEVRPTCNACVVRGNDCVYPSPRGALDQRRRQRSVSRGQSSESSHNDRRSVPFRPLNFNLSVPEEPQNVGSGLNMSDLNLLQHFILHTSKNMTLHKIKTVVWERVFLDLAATNEFLMHLILALAGADILITEGSPISWRPSLHLIMEHHQQGLAGLQQALCATAEPNEEALLAGSMLVTGFAFASLGIKDLDPSTEPTLQNLTTHGGSSIPLQIQWLHLVRGTTSIVGQFWSTLRRCRLRALFFFNNANDDWKLCESELRSGLAAVDQNIKSKRLRKFASGANRALSDLREICVALRDSEPLQDGSDDSPLTDTPRSEHGGKTSLHACEQAIDVAEYIYMRILYTLKMEPLNSASPMDLEIQTDLEDAAIFAWPHDLPEAFIWILDSAQHQGNVDALLLGVSLTILAHLYVTIAVLEDVWYLGKTCDAEIRKIDGLVRGLGGERLVRVMEWPVDIIEQ</sequence>
<dbReference type="RefSeq" id="XP_040729718.1">
    <property type="nucleotide sequence ID" value="XM_040873225.1"/>
</dbReference>
<evidence type="ECO:0000256" key="2">
    <source>
        <dbReference type="ARBA" id="ARBA00022692"/>
    </source>
</evidence>
<dbReference type="PANTHER" id="PTHR31465">
    <property type="entry name" value="PROTEIN RTA1-RELATED"/>
    <property type="match status" value="1"/>
</dbReference>
<dbReference type="SMART" id="SM00066">
    <property type="entry name" value="GAL4"/>
    <property type="match status" value="1"/>
</dbReference>
<evidence type="ECO:0000256" key="8">
    <source>
        <dbReference type="ARBA" id="ARBA00023242"/>
    </source>
</evidence>
<evidence type="ECO:0000256" key="4">
    <source>
        <dbReference type="ARBA" id="ARBA00023015"/>
    </source>
</evidence>
<dbReference type="PROSITE" id="PS00463">
    <property type="entry name" value="ZN2_CY6_FUNGAL_1"/>
    <property type="match status" value="1"/>
</dbReference>
<comment type="subcellular location">
    <subcellularLocation>
        <location evidence="1">Membrane</location>
        <topology evidence="1">Multi-pass membrane protein</topology>
    </subcellularLocation>
</comment>
<dbReference type="GO" id="GO:0003677">
    <property type="term" value="F:DNA binding"/>
    <property type="evidence" value="ECO:0007669"/>
    <property type="project" value="UniProtKB-KW"/>
</dbReference>
<feature type="region of interest" description="Disordered" evidence="9">
    <location>
        <begin position="283"/>
        <end position="315"/>
    </location>
</feature>
<evidence type="ECO:0000256" key="1">
    <source>
        <dbReference type="ARBA" id="ARBA00004141"/>
    </source>
</evidence>
<dbReference type="EMBL" id="MIKG01000001">
    <property type="protein sequence ID" value="RAO65201.1"/>
    <property type="molecule type" value="Genomic_DNA"/>
</dbReference>
<dbReference type="STRING" id="1196081.A0A364KNW7"/>
<evidence type="ECO:0000256" key="10">
    <source>
        <dbReference type="SAM" id="Phobius"/>
    </source>
</evidence>
<dbReference type="InterPro" id="IPR001138">
    <property type="entry name" value="Zn2Cys6_DnaBD"/>
</dbReference>
<dbReference type="InterPro" id="IPR021858">
    <property type="entry name" value="Fun_TF"/>
</dbReference>
<evidence type="ECO:0000256" key="6">
    <source>
        <dbReference type="ARBA" id="ARBA00023136"/>
    </source>
</evidence>
<dbReference type="Pfam" id="PF00172">
    <property type="entry name" value="Zn_clus"/>
    <property type="match status" value="1"/>
</dbReference>
<name>A0A364KNW7_TALAM</name>
<dbReference type="PANTHER" id="PTHR31465:SF31">
    <property type="entry name" value="DOMAIN PROTEIN, PUTATIVE (AFU_ORTHOLOGUE AFUA_6G09550)-RELATED"/>
    <property type="match status" value="1"/>
</dbReference>
<accession>A0A364KNW7</accession>
<keyword evidence="3 10" id="KW-1133">Transmembrane helix</keyword>
<dbReference type="GeneID" id="63790430"/>
<keyword evidence="5" id="KW-0238">DNA-binding</keyword>
<keyword evidence="8" id="KW-0539">Nucleus</keyword>
<feature type="transmembrane region" description="Helical" evidence="10">
    <location>
        <begin position="158"/>
        <end position="184"/>
    </location>
</feature>
<dbReference type="Pfam" id="PF11951">
    <property type="entry name" value="Fungal_trans_2"/>
    <property type="match status" value="1"/>
</dbReference>
<evidence type="ECO:0000256" key="5">
    <source>
        <dbReference type="ARBA" id="ARBA00023125"/>
    </source>
</evidence>
<dbReference type="Proteomes" id="UP000249363">
    <property type="component" value="Unassembled WGS sequence"/>
</dbReference>
<evidence type="ECO:0000313" key="13">
    <source>
        <dbReference type="Proteomes" id="UP000249363"/>
    </source>
</evidence>
<feature type="domain" description="Zn(2)-C6 fungal-type" evidence="11">
    <location>
        <begin position="321"/>
        <end position="351"/>
    </location>
</feature>
<feature type="region of interest" description="Disordered" evidence="9">
    <location>
        <begin position="632"/>
        <end position="654"/>
    </location>
</feature>
<dbReference type="GO" id="GO:0000981">
    <property type="term" value="F:DNA-binding transcription factor activity, RNA polymerase II-specific"/>
    <property type="evidence" value="ECO:0007669"/>
    <property type="project" value="InterPro"/>
</dbReference>
<dbReference type="InterPro" id="IPR036864">
    <property type="entry name" value="Zn2-C6_fun-type_DNA-bd_sf"/>
</dbReference>
<dbReference type="CDD" id="cd00067">
    <property type="entry name" value="GAL4"/>
    <property type="match status" value="1"/>
</dbReference>
<evidence type="ECO:0000313" key="12">
    <source>
        <dbReference type="EMBL" id="RAO65201.1"/>
    </source>
</evidence>
<feature type="transmembrane region" description="Helical" evidence="10">
    <location>
        <begin position="20"/>
        <end position="40"/>
    </location>
</feature>
<dbReference type="InterPro" id="IPR007568">
    <property type="entry name" value="RTA1"/>
</dbReference>
<dbReference type="SUPFAM" id="SSF57701">
    <property type="entry name" value="Zn2/Cys6 DNA-binding domain"/>
    <property type="match status" value="1"/>
</dbReference>
<comment type="caution">
    <text evidence="12">The sequence shown here is derived from an EMBL/GenBank/DDBJ whole genome shotgun (WGS) entry which is preliminary data.</text>
</comment>
<dbReference type="GO" id="GO:0008270">
    <property type="term" value="F:zinc ion binding"/>
    <property type="evidence" value="ECO:0007669"/>
    <property type="project" value="InterPro"/>
</dbReference>
<dbReference type="PROSITE" id="PS50048">
    <property type="entry name" value="ZN2_CY6_FUNGAL_2"/>
    <property type="match status" value="1"/>
</dbReference>
<dbReference type="Gene3D" id="4.10.240.10">
    <property type="entry name" value="Zn(2)-C6 fungal-type DNA-binding domain"/>
    <property type="match status" value="1"/>
</dbReference>
<dbReference type="GO" id="GO:0016020">
    <property type="term" value="C:membrane"/>
    <property type="evidence" value="ECO:0007669"/>
    <property type="project" value="UniProtKB-SubCell"/>
</dbReference>
<organism evidence="12 13">
    <name type="scientific">Talaromyces amestolkiae</name>
    <dbReference type="NCBI Taxonomy" id="1196081"/>
    <lineage>
        <taxon>Eukaryota</taxon>
        <taxon>Fungi</taxon>
        <taxon>Dikarya</taxon>
        <taxon>Ascomycota</taxon>
        <taxon>Pezizomycotina</taxon>
        <taxon>Eurotiomycetes</taxon>
        <taxon>Eurotiomycetidae</taxon>
        <taxon>Eurotiales</taxon>
        <taxon>Trichocomaceae</taxon>
        <taxon>Talaromyces</taxon>
        <taxon>Talaromyces sect. Talaromyces</taxon>
    </lineage>
</organism>
<feature type="transmembrane region" description="Helical" evidence="10">
    <location>
        <begin position="121"/>
        <end position="146"/>
    </location>
</feature>
<evidence type="ECO:0000259" key="11">
    <source>
        <dbReference type="PROSITE" id="PS50048"/>
    </source>
</evidence>
<dbReference type="Pfam" id="PF04479">
    <property type="entry name" value="RTA1"/>
    <property type="match status" value="1"/>
</dbReference>
<evidence type="ECO:0000256" key="9">
    <source>
        <dbReference type="SAM" id="MobiDB-lite"/>
    </source>
</evidence>
<feature type="region of interest" description="Disordered" evidence="9">
    <location>
        <begin position="354"/>
        <end position="388"/>
    </location>
</feature>
<reference evidence="12 13" key="1">
    <citation type="journal article" date="2017" name="Biotechnol. Biofuels">
        <title>Differential beta-glucosidase expression as a function of carbon source availability in Talaromyces amestolkiae: a genomic and proteomic approach.</title>
        <authorList>
            <person name="de Eugenio L.I."/>
            <person name="Mendez-Liter J.A."/>
            <person name="Nieto-Dominguez M."/>
            <person name="Alonso L."/>
            <person name="Gil-Munoz J."/>
            <person name="Barriuso J."/>
            <person name="Prieto A."/>
            <person name="Martinez M.J."/>
        </authorList>
    </citation>
    <scope>NUCLEOTIDE SEQUENCE [LARGE SCALE GENOMIC DNA]</scope>
    <source>
        <strain evidence="12 13">CIB</strain>
    </source>
</reference>
<keyword evidence="4" id="KW-0805">Transcription regulation</keyword>
<evidence type="ECO:0000256" key="3">
    <source>
        <dbReference type="ARBA" id="ARBA00022989"/>
    </source>
</evidence>
<feature type="transmembrane region" description="Helical" evidence="10">
    <location>
        <begin position="245"/>
        <end position="267"/>
    </location>
</feature>
<keyword evidence="13" id="KW-1185">Reference proteome</keyword>
<dbReference type="OrthoDB" id="3546279at2759"/>
<gene>
    <name evidence="12" type="ORF">BHQ10_001213</name>
</gene>
<keyword evidence="6 10" id="KW-0472">Membrane</keyword>
<evidence type="ECO:0000256" key="7">
    <source>
        <dbReference type="ARBA" id="ARBA00023163"/>
    </source>
</evidence>
<keyword evidence="7" id="KW-0804">Transcription</keyword>
<feature type="transmembrane region" description="Helical" evidence="10">
    <location>
        <begin position="86"/>
        <end position="109"/>
    </location>
</feature>
<feature type="compositionally biased region" description="Polar residues" evidence="9">
    <location>
        <begin position="292"/>
        <end position="306"/>
    </location>
</feature>
<feature type="transmembrane region" description="Helical" evidence="10">
    <location>
        <begin position="47"/>
        <end position="66"/>
    </location>
</feature>
<proteinExistence type="predicted"/>